<proteinExistence type="inferred from homology"/>
<keyword evidence="3 11" id="KW-0004">4Fe-4S</keyword>
<dbReference type="GO" id="GO:0005737">
    <property type="term" value="C:cytoplasm"/>
    <property type="evidence" value="ECO:0007669"/>
    <property type="project" value="UniProtKB-SubCell"/>
</dbReference>
<comment type="PTM">
    <text evidence="11">Upon Fe-S cluster removal intramolecular disulfide bonds are formed.</text>
</comment>
<evidence type="ECO:0000256" key="9">
    <source>
        <dbReference type="ARBA" id="ARBA00023157"/>
    </source>
</evidence>
<dbReference type="GO" id="GO:0051539">
    <property type="term" value="F:4 iron, 4 sulfur cluster binding"/>
    <property type="evidence" value="ECO:0007669"/>
    <property type="project" value="UniProtKB-UniRule"/>
</dbReference>
<dbReference type="HAMAP" id="MF_01479">
    <property type="entry name" value="WhiB"/>
    <property type="match status" value="1"/>
</dbReference>
<dbReference type="GO" id="GO:0045892">
    <property type="term" value="P:negative regulation of DNA-templated transcription"/>
    <property type="evidence" value="ECO:0007669"/>
    <property type="project" value="TreeGrafter"/>
</dbReference>
<evidence type="ECO:0000256" key="2">
    <source>
        <dbReference type="ARBA" id="ARBA00006597"/>
    </source>
</evidence>
<dbReference type="GO" id="GO:0047134">
    <property type="term" value="F:protein-disulfide reductase [NAD(P)H] activity"/>
    <property type="evidence" value="ECO:0007669"/>
    <property type="project" value="TreeGrafter"/>
</dbReference>
<comment type="similarity">
    <text evidence="2 11">Belongs to the WhiB family.</text>
</comment>
<dbReference type="InterPro" id="IPR034768">
    <property type="entry name" value="4FE4S_WBL"/>
</dbReference>
<name>A0A1H0PZT7_9ACTN</name>
<feature type="domain" description="4Fe-4S Wbl-type" evidence="12">
    <location>
        <begin position="81"/>
        <end position="140"/>
    </location>
</feature>
<feature type="binding site" evidence="11">
    <location>
        <position position="116"/>
    </location>
    <ligand>
        <name>[4Fe-4S] cluster</name>
        <dbReference type="ChEBI" id="CHEBI:49883"/>
    </ligand>
</feature>
<evidence type="ECO:0000256" key="11">
    <source>
        <dbReference type="HAMAP-Rule" id="MF_01479"/>
    </source>
</evidence>
<accession>A0A1H0PZT7</accession>
<comment type="PTM">
    <text evidence="11">The Fe-S cluster can be nitrosylated by nitric oxide (NO).</text>
</comment>
<comment type="function">
    <text evidence="11">Acts as a transcriptional regulator. Probably redox-responsive. The apo- but not holo-form probably binds DNA.</text>
</comment>
<evidence type="ECO:0000259" key="12">
    <source>
        <dbReference type="PROSITE" id="PS51674"/>
    </source>
</evidence>
<evidence type="ECO:0000256" key="1">
    <source>
        <dbReference type="ARBA" id="ARBA00004496"/>
    </source>
</evidence>
<keyword evidence="14" id="KW-1185">Reference proteome</keyword>
<keyword evidence="5 11" id="KW-0408">Iron</keyword>
<comment type="cofactor">
    <cofactor evidence="11">
        <name>[4Fe-4S] cluster</name>
        <dbReference type="ChEBI" id="CHEBI:49883"/>
    </cofactor>
    <text evidence="11">Binds 1 [4Fe-4S] cluster per subunit. Following nitrosylation of the [4Fe-4S] cluster binds 1 [4Fe-8(NO)] cluster per subunit.</text>
</comment>
<organism evidence="13 14">
    <name type="scientific">Nakamurella panacisegetis</name>
    <dbReference type="NCBI Taxonomy" id="1090615"/>
    <lineage>
        <taxon>Bacteria</taxon>
        <taxon>Bacillati</taxon>
        <taxon>Actinomycetota</taxon>
        <taxon>Actinomycetes</taxon>
        <taxon>Nakamurellales</taxon>
        <taxon>Nakamurellaceae</taxon>
        <taxon>Nakamurella</taxon>
    </lineage>
</organism>
<evidence type="ECO:0000256" key="3">
    <source>
        <dbReference type="ARBA" id="ARBA00022485"/>
    </source>
</evidence>
<reference evidence="13 14" key="1">
    <citation type="submission" date="2016-10" db="EMBL/GenBank/DDBJ databases">
        <authorList>
            <person name="de Groot N.N."/>
        </authorList>
    </citation>
    <scope>NUCLEOTIDE SEQUENCE [LARGE SCALE GENOMIC DNA]</scope>
    <source>
        <strain evidence="14">P4-7,KCTC 19426,CECT 7604</strain>
    </source>
</reference>
<protein>
    <recommendedName>
        <fullName evidence="11">Transcriptional regulator WhiB</fullName>
    </recommendedName>
</protein>
<sequence>MTATITIPCARCGEPRTVANQSPSKNARAALRICRSCAARALAEAPRPTGVSAAAAARHDRRLPAHLLASIAGQTWRNRAACATGDPERFAVNERDAEGVAEAKAVCGGCPVRAECLADALAIKDPNLIAGGLTGTERVELILRRKRRAQ</sequence>
<dbReference type="InterPro" id="IPR003482">
    <property type="entry name" value="Whib"/>
</dbReference>
<dbReference type="GO" id="GO:0045454">
    <property type="term" value="P:cell redox homeostasis"/>
    <property type="evidence" value="ECO:0007669"/>
    <property type="project" value="TreeGrafter"/>
</dbReference>
<dbReference type="PANTHER" id="PTHR38839">
    <property type="entry name" value="TRANSCRIPTIONAL REGULATOR WHID-RELATED"/>
    <property type="match status" value="1"/>
</dbReference>
<evidence type="ECO:0000256" key="7">
    <source>
        <dbReference type="ARBA" id="ARBA00023015"/>
    </source>
</evidence>
<dbReference type="EMBL" id="LT629710">
    <property type="protein sequence ID" value="SDP10623.1"/>
    <property type="molecule type" value="Genomic_DNA"/>
</dbReference>
<feature type="binding site" evidence="11">
    <location>
        <position position="110"/>
    </location>
    <ligand>
        <name>[4Fe-4S] cluster</name>
        <dbReference type="ChEBI" id="CHEBI:49883"/>
    </ligand>
</feature>
<dbReference type="GO" id="GO:0035731">
    <property type="term" value="F:dinitrosyl-iron complex binding"/>
    <property type="evidence" value="ECO:0007669"/>
    <property type="project" value="UniProtKB-UniRule"/>
</dbReference>
<feature type="binding site" evidence="11">
    <location>
        <position position="82"/>
    </location>
    <ligand>
        <name>[4Fe-4S] cluster</name>
        <dbReference type="ChEBI" id="CHEBI:49883"/>
    </ligand>
</feature>
<keyword evidence="4 11" id="KW-0479">Metal-binding</keyword>
<gene>
    <name evidence="11" type="primary">whiB</name>
    <name evidence="13" type="ORF">SAMN04515671_2948</name>
</gene>
<keyword evidence="7 11" id="KW-0805">Transcription regulation</keyword>
<keyword evidence="8 11" id="KW-0238">DNA-binding</keyword>
<feature type="binding site" evidence="11">
    <location>
        <position position="107"/>
    </location>
    <ligand>
        <name>[4Fe-4S] cluster</name>
        <dbReference type="ChEBI" id="CHEBI:49883"/>
    </ligand>
</feature>
<dbReference type="OrthoDB" id="5187298at2"/>
<keyword evidence="10 11" id="KW-0804">Transcription</keyword>
<evidence type="ECO:0000313" key="13">
    <source>
        <dbReference type="EMBL" id="SDP10623.1"/>
    </source>
</evidence>
<dbReference type="PROSITE" id="PS51674">
    <property type="entry name" value="4FE4S_WBL"/>
    <property type="match status" value="1"/>
</dbReference>
<dbReference type="RefSeq" id="WP_090477015.1">
    <property type="nucleotide sequence ID" value="NZ_LT629710.1"/>
</dbReference>
<evidence type="ECO:0000313" key="14">
    <source>
        <dbReference type="Proteomes" id="UP000198741"/>
    </source>
</evidence>
<dbReference type="GO" id="GO:0003677">
    <property type="term" value="F:DNA binding"/>
    <property type="evidence" value="ECO:0007669"/>
    <property type="project" value="UniProtKB-UniRule"/>
</dbReference>
<dbReference type="Pfam" id="PF02467">
    <property type="entry name" value="Whib"/>
    <property type="match status" value="1"/>
</dbReference>
<dbReference type="GO" id="GO:0046872">
    <property type="term" value="F:metal ion binding"/>
    <property type="evidence" value="ECO:0007669"/>
    <property type="project" value="UniProtKB-KW"/>
</dbReference>
<dbReference type="Proteomes" id="UP000198741">
    <property type="component" value="Chromosome I"/>
</dbReference>
<dbReference type="AlphaFoldDB" id="A0A1H0PZT7"/>
<keyword evidence="9 11" id="KW-1015">Disulfide bond</keyword>
<comment type="subcellular location">
    <subcellularLocation>
        <location evidence="1 11">Cytoplasm</location>
    </subcellularLocation>
</comment>
<keyword evidence="6 11" id="KW-0411">Iron-sulfur</keyword>
<evidence type="ECO:0000256" key="10">
    <source>
        <dbReference type="ARBA" id="ARBA00023163"/>
    </source>
</evidence>
<evidence type="ECO:0000256" key="4">
    <source>
        <dbReference type="ARBA" id="ARBA00022723"/>
    </source>
</evidence>
<dbReference type="STRING" id="1090615.SAMN04515671_2948"/>
<evidence type="ECO:0000256" key="5">
    <source>
        <dbReference type="ARBA" id="ARBA00023004"/>
    </source>
</evidence>
<evidence type="ECO:0000256" key="8">
    <source>
        <dbReference type="ARBA" id="ARBA00023125"/>
    </source>
</evidence>
<keyword evidence="11" id="KW-0963">Cytoplasm</keyword>
<evidence type="ECO:0000256" key="6">
    <source>
        <dbReference type="ARBA" id="ARBA00023014"/>
    </source>
</evidence>